<feature type="transmembrane region" description="Helical" evidence="1">
    <location>
        <begin position="32"/>
        <end position="49"/>
    </location>
</feature>
<evidence type="ECO:0000256" key="1">
    <source>
        <dbReference type="SAM" id="Phobius"/>
    </source>
</evidence>
<keyword evidence="3" id="KW-1185">Reference proteome</keyword>
<evidence type="ECO:0000313" key="3">
    <source>
        <dbReference type="Proteomes" id="UP000308652"/>
    </source>
</evidence>
<dbReference type="AlphaFoldDB" id="A0A5C3LHZ8"/>
<protein>
    <submittedName>
        <fullName evidence="2">Uncharacterized protein</fullName>
    </submittedName>
</protein>
<dbReference type="EMBL" id="ML213705">
    <property type="protein sequence ID" value="TFK31813.1"/>
    <property type="molecule type" value="Genomic_DNA"/>
</dbReference>
<proteinExistence type="predicted"/>
<keyword evidence="1" id="KW-0812">Transmembrane</keyword>
<keyword evidence="1" id="KW-0472">Membrane</keyword>
<reference evidence="2 3" key="1">
    <citation type="journal article" date="2019" name="Nat. Ecol. Evol.">
        <title>Megaphylogeny resolves global patterns of mushroom evolution.</title>
        <authorList>
            <person name="Varga T."/>
            <person name="Krizsan K."/>
            <person name="Foldi C."/>
            <person name="Dima B."/>
            <person name="Sanchez-Garcia M."/>
            <person name="Sanchez-Ramirez S."/>
            <person name="Szollosi G.J."/>
            <person name="Szarkandi J.G."/>
            <person name="Papp V."/>
            <person name="Albert L."/>
            <person name="Andreopoulos W."/>
            <person name="Angelini C."/>
            <person name="Antonin V."/>
            <person name="Barry K.W."/>
            <person name="Bougher N.L."/>
            <person name="Buchanan P."/>
            <person name="Buyck B."/>
            <person name="Bense V."/>
            <person name="Catcheside P."/>
            <person name="Chovatia M."/>
            <person name="Cooper J."/>
            <person name="Damon W."/>
            <person name="Desjardin D."/>
            <person name="Finy P."/>
            <person name="Geml J."/>
            <person name="Haridas S."/>
            <person name="Hughes K."/>
            <person name="Justo A."/>
            <person name="Karasinski D."/>
            <person name="Kautmanova I."/>
            <person name="Kiss B."/>
            <person name="Kocsube S."/>
            <person name="Kotiranta H."/>
            <person name="LaButti K.M."/>
            <person name="Lechner B.E."/>
            <person name="Liimatainen K."/>
            <person name="Lipzen A."/>
            <person name="Lukacs Z."/>
            <person name="Mihaltcheva S."/>
            <person name="Morgado L.N."/>
            <person name="Niskanen T."/>
            <person name="Noordeloos M.E."/>
            <person name="Ohm R.A."/>
            <person name="Ortiz-Santana B."/>
            <person name="Ovrebo C."/>
            <person name="Racz N."/>
            <person name="Riley R."/>
            <person name="Savchenko A."/>
            <person name="Shiryaev A."/>
            <person name="Soop K."/>
            <person name="Spirin V."/>
            <person name="Szebenyi C."/>
            <person name="Tomsovsky M."/>
            <person name="Tulloss R.E."/>
            <person name="Uehling J."/>
            <person name="Grigoriev I.V."/>
            <person name="Vagvolgyi C."/>
            <person name="Papp T."/>
            <person name="Martin F.M."/>
            <person name="Miettinen O."/>
            <person name="Hibbett D.S."/>
            <person name="Nagy L.G."/>
        </authorList>
    </citation>
    <scope>NUCLEOTIDE SEQUENCE [LARGE SCALE GENOMIC DNA]</scope>
    <source>
        <strain evidence="2 3">CBS 166.37</strain>
    </source>
</reference>
<gene>
    <name evidence="2" type="ORF">BDQ12DRAFT_729217</name>
</gene>
<accession>A0A5C3LHZ8</accession>
<feature type="transmembrane region" description="Helical" evidence="1">
    <location>
        <begin position="6"/>
        <end position="25"/>
    </location>
</feature>
<keyword evidence="1" id="KW-1133">Transmembrane helix</keyword>
<evidence type="ECO:0000313" key="2">
    <source>
        <dbReference type="EMBL" id="TFK31813.1"/>
    </source>
</evidence>
<dbReference type="Proteomes" id="UP000308652">
    <property type="component" value="Unassembled WGS sequence"/>
</dbReference>
<name>A0A5C3LHZ8_9AGAR</name>
<sequence length="63" mass="6870">MPAMLLVPAILLMPAMLLVPVMLLVPTILFPSYLLTLVLAIATIASLSTEDTSPHLLKRRGTW</sequence>
<organism evidence="2 3">
    <name type="scientific">Crucibulum laeve</name>
    <dbReference type="NCBI Taxonomy" id="68775"/>
    <lineage>
        <taxon>Eukaryota</taxon>
        <taxon>Fungi</taxon>
        <taxon>Dikarya</taxon>
        <taxon>Basidiomycota</taxon>
        <taxon>Agaricomycotina</taxon>
        <taxon>Agaricomycetes</taxon>
        <taxon>Agaricomycetidae</taxon>
        <taxon>Agaricales</taxon>
        <taxon>Agaricineae</taxon>
        <taxon>Nidulariaceae</taxon>
        <taxon>Crucibulum</taxon>
    </lineage>
</organism>